<dbReference type="Proteomes" id="UP001239994">
    <property type="component" value="Unassembled WGS sequence"/>
</dbReference>
<dbReference type="EMBL" id="JAROKS010000016">
    <property type="protein sequence ID" value="KAK1794869.1"/>
    <property type="molecule type" value="Genomic_DNA"/>
</dbReference>
<evidence type="ECO:0000313" key="2">
    <source>
        <dbReference type="Proteomes" id="UP001239994"/>
    </source>
</evidence>
<organism evidence="1 2">
    <name type="scientific">Electrophorus voltai</name>
    <dbReference type="NCBI Taxonomy" id="2609070"/>
    <lineage>
        <taxon>Eukaryota</taxon>
        <taxon>Metazoa</taxon>
        <taxon>Chordata</taxon>
        <taxon>Craniata</taxon>
        <taxon>Vertebrata</taxon>
        <taxon>Euteleostomi</taxon>
        <taxon>Actinopterygii</taxon>
        <taxon>Neopterygii</taxon>
        <taxon>Teleostei</taxon>
        <taxon>Ostariophysi</taxon>
        <taxon>Gymnotiformes</taxon>
        <taxon>Gymnotoidei</taxon>
        <taxon>Gymnotidae</taxon>
        <taxon>Electrophorus</taxon>
    </lineage>
</organism>
<reference evidence="1" key="1">
    <citation type="submission" date="2023-03" db="EMBL/GenBank/DDBJ databases">
        <title>Electrophorus voltai genome.</title>
        <authorList>
            <person name="Bian C."/>
        </authorList>
    </citation>
    <scope>NUCLEOTIDE SEQUENCE</scope>
    <source>
        <strain evidence="1">CB-2022</strain>
        <tissue evidence="1">Muscle</tissue>
    </source>
</reference>
<name>A0AAD9DW08_9TELE</name>
<comment type="caution">
    <text evidence="1">The sequence shown here is derived from an EMBL/GenBank/DDBJ whole genome shotgun (WGS) entry which is preliminary data.</text>
</comment>
<evidence type="ECO:0000313" key="1">
    <source>
        <dbReference type="EMBL" id="KAK1794869.1"/>
    </source>
</evidence>
<keyword evidence="2" id="KW-1185">Reference proteome</keyword>
<sequence length="143" mass="15867">MGVNMWADLEKHLCSTALGGAGTADTIAFRRDERRCFVSAGDERGHGGIWQGPTEASAHGSNLACVNWLHGRPTGRARECALKTRIKFQTRVTLRVEQGRLGLERWHESSVAYFTKTAEKAEAQVGGKITVLLMQRRDVERES</sequence>
<accession>A0AAD9DW08</accession>
<proteinExistence type="predicted"/>
<dbReference type="AlphaFoldDB" id="A0AAD9DW08"/>
<gene>
    <name evidence="1" type="ORF">P4O66_010070</name>
</gene>
<protein>
    <submittedName>
        <fullName evidence="1">Uncharacterized protein</fullName>
    </submittedName>
</protein>